<organism evidence="2 3">
    <name type="scientific">Phytophthora nicotianae P1976</name>
    <dbReference type="NCBI Taxonomy" id="1317066"/>
    <lineage>
        <taxon>Eukaryota</taxon>
        <taxon>Sar</taxon>
        <taxon>Stramenopiles</taxon>
        <taxon>Oomycota</taxon>
        <taxon>Peronosporomycetes</taxon>
        <taxon>Peronosporales</taxon>
        <taxon>Peronosporaceae</taxon>
        <taxon>Phytophthora</taxon>
    </lineage>
</organism>
<feature type="compositionally biased region" description="Basic and acidic residues" evidence="1">
    <location>
        <begin position="23"/>
        <end position="42"/>
    </location>
</feature>
<feature type="region of interest" description="Disordered" evidence="1">
    <location>
        <begin position="1"/>
        <end position="42"/>
    </location>
</feature>
<protein>
    <submittedName>
        <fullName evidence="2">Uncharacterized protein</fullName>
    </submittedName>
</protein>
<sequence>MDNKVRPYVPREFASDPVYDAPTDEKERLSNEAKRARRKIAE</sequence>
<evidence type="ECO:0000313" key="2">
    <source>
        <dbReference type="EMBL" id="ETO85514.1"/>
    </source>
</evidence>
<evidence type="ECO:0000256" key="1">
    <source>
        <dbReference type="SAM" id="MobiDB-lite"/>
    </source>
</evidence>
<comment type="caution">
    <text evidence="2">The sequence shown here is derived from an EMBL/GenBank/DDBJ whole genome shotgun (WGS) entry which is preliminary data.</text>
</comment>
<dbReference type="EMBL" id="ANJA01000169">
    <property type="protein sequence ID" value="ETO85514.1"/>
    <property type="molecule type" value="Genomic_DNA"/>
</dbReference>
<evidence type="ECO:0000313" key="3">
    <source>
        <dbReference type="Proteomes" id="UP000028582"/>
    </source>
</evidence>
<gene>
    <name evidence="2" type="ORF">F444_00853</name>
</gene>
<dbReference type="Proteomes" id="UP000028582">
    <property type="component" value="Unassembled WGS sequence"/>
</dbReference>
<name>A0A081B303_PHYNI</name>
<accession>A0A081B303</accession>
<proteinExistence type="predicted"/>
<dbReference type="AlphaFoldDB" id="A0A081B303"/>
<reference evidence="2 3" key="1">
    <citation type="submission" date="2013-11" db="EMBL/GenBank/DDBJ databases">
        <title>The Genome Sequence of Phytophthora parasitica P1976.</title>
        <authorList>
            <consortium name="The Broad Institute Genomics Platform"/>
            <person name="Russ C."/>
            <person name="Tyler B."/>
            <person name="Panabieres F."/>
            <person name="Shan W."/>
            <person name="Tripathy S."/>
            <person name="Grunwald N."/>
            <person name="Machado M."/>
            <person name="Johnson C.S."/>
            <person name="Walker B."/>
            <person name="Young S."/>
            <person name="Zeng Q."/>
            <person name="Gargeya S."/>
            <person name="Fitzgerald M."/>
            <person name="Haas B."/>
            <person name="Abouelleil A."/>
            <person name="Allen A.W."/>
            <person name="Alvarado L."/>
            <person name="Arachchi H.M."/>
            <person name="Berlin A.M."/>
            <person name="Chapman S.B."/>
            <person name="Gainer-Dewar J."/>
            <person name="Goldberg J."/>
            <person name="Griggs A."/>
            <person name="Gujja S."/>
            <person name="Hansen M."/>
            <person name="Howarth C."/>
            <person name="Imamovic A."/>
            <person name="Ireland A."/>
            <person name="Larimer J."/>
            <person name="McCowan C."/>
            <person name="Murphy C."/>
            <person name="Pearson M."/>
            <person name="Poon T.W."/>
            <person name="Priest M."/>
            <person name="Roberts A."/>
            <person name="Saif S."/>
            <person name="Shea T."/>
            <person name="Sisk P."/>
            <person name="Sykes S."/>
            <person name="Wortman J."/>
            <person name="Nusbaum C."/>
            <person name="Birren B."/>
        </authorList>
    </citation>
    <scope>NUCLEOTIDE SEQUENCE [LARGE SCALE GENOMIC DNA]</scope>
    <source>
        <strain evidence="2 3">P1976</strain>
    </source>
</reference>